<name>A0A1G2JEJ1_9BACT</name>
<dbReference type="EMBL" id="MHPP01000001">
    <property type="protein sequence ID" value="OGZ85536.1"/>
    <property type="molecule type" value="Genomic_DNA"/>
</dbReference>
<evidence type="ECO:0000256" key="1">
    <source>
        <dbReference type="SAM" id="MobiDB-lite"/>
    </source>
</evidence>
<accession>A0A1G2JEJ1</accession>
<gene>
    <name evidence="2" type="ORF">A2401_02125</name>
</gene>
<protein>
    <submittedName>
        <fullName evidence="2">Uncharacterized protein</fullName>
    </submittedName>
</protein>
<dbReference type="Proteomes" id="UP000177751">
    <property type="component" value="Unassembled WGS sequence"/>
</dbReference>
<sequence length="72" mass="7783">MGFEPTYSTSNEAAVPISAYAPKKMLKSSWQGSSPTIQRATLRPPWSGTAGRSPPLSGRATCDSRQLPKKLF</sequence>
<evidence type="ECO:0000313" key="3">
    <source>
        <dbReference type="Proteomes" id="UP000177751"/>
    </source>
</evidence>
<organism evidence="2 3">
    <name type="scientific">Candidatus Staskawiczbacteria bacterium RIFOXYC1_FULL_38_18</name>
    <dbReference type="NCBI Taxonomy" id="1802229"/>
    <lineage>
        <taxon>Bacteria</taxon>
        <taxon>Candidatus Staskawicziibacteriota</taxon>
    </lineage>
</organism>
<reference evidence="2 3" key="1">
    <citation type="journal article" date="2016" name="Nat. Commun.">
        <title>Thousands of microbial genomes shed light on interconnected biogeochemical processes in an aquifer system.</title>
        <authorList>
            <person name="Anantharaman K."/>
            <person name="Brown C.T."/>
            <person name="Hug L.A."/>
            <person name="Sharon I."/>
            <person name="Castelle C.J."/>
            <person name="Probst A.J."/>
            <person name="Thomas B.C."/>
            <person name="Singh A."/>
            <person name="Wilkins M.J."/>
            <person name="Karaoz U."/>
            <person name="Brodie E.L."/>
            <person name="Williams K.H."/>
            <person name="Hubbard S.S."/>
            <person name="Banfield J.F."/>
        </authorList>
    </citation>
    <scope>NUCLEOTIDE SEQUENCE [LARGE SCALE GENOMIC DNA]</scope>
</reference>
<feature type="compositionally biased region" description="Polar residues" evidence="1">
    <location>
        <begin position="28"/>
        <end position="39"/>
    </location>
</feature>
<proteinExistence type="predicted"/>
<comment type="caution">
    <text evidence="2">The sequence shown here is derived from an EMBL/GenBank/DDBJ whole genome shotgun (WGS) entry which is preliminary data.</text>
</comment>
<evidence type="ECO:0000313" key="2">
    <source>
        <dbReference type="EMBL" id="OGZ85536.1"/>
    </source>
</evidence>
<feature type="region of interest" description="Disordered" evidence="1">
    <location>
        <begin position="28"/>
        <end position="72"/>
    </location>
</feature>
<dbReference type="AlphaFoldDB" id="A0A1G2JEJ1"/>